<dbReference type="InterPro" id="IPR017853">
    <property type="entry name" value="GH"/>
</dbReference>
<keyword evidence="6 7" id="KW-0624">Polysaccharide degradation</keyword>
<dbReference type="Proteomes" id="UP000002489">
    <property type="component" value="Unassembled WGS sequence"/>
</dbReference>
<evidence type="ECO:0000256" key="4">
    <source>
        <dbReference type="ARBA" id="ARBA00023277"/>
    </source>
</evidence>
<reference evidence="8" key="2">
    <citation type="submission" date="2025-08" db="UniProtKB">
        <authorList>
            <consortium name="EnsemblFungi"/>
        </authorList>
    </citation>
    <scope>IDENTIFICATION</scope>
    <source>
        <strain evidence="8">4287 / CBS 123668 / FGSC 9935 / NRRL 34936</strain>
    </source>
</reference>
<comment type="similarity">
    <text evidence="1 7">Belongs to the glycosyl hydrolase 10 (cellulase F) family.</text>
</comment>
<dbReference type="Pfam" id="PF00331">
    <property type="entry name" value="Glyco_hydro_10"/>
    <property type="match status" value="1"/>
</dbReference>
<keyword evidence="3 7" id="KW-0378">Hydrolase</keyword>
<dbReference type="InterPro" id="IPR001000">
    <property type="entry name" value="GH10_dom"/>
</dbReference>
<dbReference type="AlphaFoldDB" id="A0A0C4DHY0"/>
<dbReference type="PANTHER" id="PTHR31490">
    <property type="entry name" value="GLYCOSYL HYDROLASE"/>
    <property type="match status" value="1"/>
</dbReference>
<dbReference type="SUPFAM" id="SSF51445">
    <property type="entry name" value="(Trans)glycosidases"/>
    <property type="match status" value="1"/>
</dbReference>
<evidence type="ECO:0000256" key="5">
    <source>
        <dbReference type="ARBA" id="ARBA00023295"/>
    </source>
</evidence>
<dbReference type="VEuPathDB" id="FungiDB:FOXG_14504"/>
<reference evidence="9" key="1">
    <citation type="journal article" date="2012" name="Mol. Plant Microbe Interact.">
        <title>A highly conserved effector in Fusarium oxysporum is required for full virulence on Arabidopsis.</title>
        <authorList>
            <person name="Thatcher L.F."/>
            <person name="Gardiner D.M."/>
            <person name="Kazan K."/>
            <person name="Manners J."/>
        </authorList>
    </citation>
    <scope>NUCLEOTIDE SEQUENCE [LARGE SCALE GENOMIC DNA]</scope>
    <source>
        <strain evidence="9">Fo5176</strain>
    </source>
</reference>
<dbReference type="InterPro" id="IPR044846">
    <property type="entry name" value="GH10"/>
</dbReference>
<sequence>MKLSSFLYTASLVAAIPTAIEPRQASDSINKLIKNKGKLYYGTITDPNLLGVAKDTAIIKADFGAVTPENSGKWDATEPSQGKFNFGSFDQVVNFAQQNGLKVRGHTLVWHSQLPQWVKNINDKATLTKVIENHVTNVVGRYKGKIYAWDVVNEIFDWDGTLRKDSHFNNVFGNDDYVGIAFRAARKADPNAKLYINDYSLDSGSASKVTKGMVPSVKKWLSQGVPVDGIGSQTHLDPGAAGQIQGALTALANSGVKEVAITELDIRTAPANDYATVTKACLNVPKCIGITVWGVSDKNSWRKEHDSLLFDANYNPKAAYTAVVNALR</sequence>
<dbReference type="PRINTS" id="PR00134">
    <property type="entry name" value="GLHYDRLASE10"/>
</dbReference>
<evidence type="ECO:0000313" key="9">
    <source>
        <dbReference type="Proteomes" id="UP000002489"/>
    </source>
</evidence>
<dbReference type="GO" id="GO:0000272">
    <property type="term" value="P:polysaccharide catabolic process"/>
    <property type="evidence" value="ECO:0007669"/>
    <property type="project" value="UniProtKB-KW"/>
</dbReference>
<comment type="catalytic activity">
    <reaction evidence="7">
        <text>Endohydrolysis of (1-&gt;4)-beta-D-xylosidic linkages in xylans.</text>
        <dbReference type="EC" id="3.2.1.8"/>
    </reaction>
</comment>
<gene>
    <name evidence="8" type="primary">28955654</name>
</gene>
<accession>A0A0C4DHY0</accession>
<evidence type="ECO:0000313" key="8">
    <source>
        <dbReference type="EnsemblFungi" id="FOXG_14504P0"/>
    </source>
</evidence>
<dbReference type="SMR" id="A0A0C4DHY0"/>
<evidence type="ECO:0000256" key="6">
    <source>
        <dbReference type="ARBA" id="ARBA00023326"/>
    </source>
</evidence>
<evidence type="ECO:0000256" key="2">
    <source>
        <dbReference type="ARBA" id="ARBA00022729"/>
    </source>
</evidence>
<evidence type="ECO:0000256" key="3">
    <source>
        <dbReference type="ARBA" id="ARBA00022801"/>
    </source>
</evidence>
<protein>
    <recommendedName>
        <fullName evidence="7">Beta-xylanase</fullName>
        <ecNumber evidence="7">3.2.1.8</ecNumber>
    </recommendedName>
</protein>
<dbReference type="GO" id="GO:0031176">
    <property type="term" value="F:endo-1,4-beta-xylanase activity"/>
    <property type="evidence" value="ECO:0007669"/>
    <property type="project" value="UniProtKB-EC"/>
</dbReference>
<dbReference type="PROSITE" id="PS51760">
    <property type="entry name" value="GH10_2"/>
    <property type="match status" value="1"/>
</dbReference>
<keyword evidence="4 7" id="KW-0119">Carbohydrate metabolism</keyword>
<dbReference type="SMART" id="SM00633">
    <property type="entry name" value="Glyco_10"/>
    <property type="match status" value="1"/>
</dbReference>
<keyword evidence="2" id="KW-0732">Signal</keyword>
<organism evidence="8 9">
    <name type="scientific">Fusarium oxysporum (strain Fo5176)</name>
    <name type="common">Fusarium vascular wilt</name>
    <dbReference type="NCBI Taxonomy" id="660025"/>
    <lineage>
        <taxon>Eukaryota</taxon>
        <taxon>Fungi</taxon>
        <taxon>Dikarya</taxon>
        <taxon>Ascomycota</taxon>
        <taxon>Pezizomycotina</taxon>
        <taxon>Sordariomycetes</taxon>
        <taxon>Hypocreomycetidae</taxon>
        <taxon>Hypocreales</taxon>
        <taxon>Nectriaceae</taxon>
        <taxon>Fusarium</taxon>
        <taxon>Fusarium oxysporum species complex</taxon>
    </lineage>
</organism>
<keyword evidence="5 7" id="KW-0326">Glycosidase</keyword>
<name>A0A0C4DHY0_FUSOF</name>
<dbReference type="PANTHER" id="PTHR31490:SF76">
    <property type="entry name" value="ENDO-1,4-BETA-XYLANASE C"/>
    <property type="match status" value="1"/>
</dbReference>
<evidence type="ECO:0000256" key="1">
    <source>
        <dbReference type="ARBA" id="ARBA00007495"/>
    </source>
</evidence>
<dbReference type="Gene3D" id="3.20.20.80">
    <property type="entry name" value="Glycosidases"/>
    <property type="match status" value="1"/>
</dbReference>
<dbReference type="EC" id="3.2.1.8" evidence="7"/>
<proteinExistence type="inferred from homology"/>
<evidence type="ECO:0000256" key="7">
    <source>
        <dbReference type="RuleBase" id="RU361174"/>
    </source>
</evidence>
<dbReference type="EnsemblFungi" id="FOXG_14504T0">
    <property type="protein sequence ID" value="FOXG_14504P0"/>
    <property type="gene ID" value="FOXG_14504"/>
</dbReference>